<keyword evidence="2" id="KW-1185">Reference proteome</keyword>
<organism evidence="1 2">
    <name type="scientific">Flavobacterium proteolyticum</name>
    <dbReference type="NCBI Taxonomy" id="2911683"/>
    <lineage>
        <taxon>Bacteria</taxon>
        <taxon>Pseudomonadati</taxon>
        <taxon>Bacteroidota</taxon>
        <taxon>Flavobacteriia</taxon>
        <taxon>Flavobacteriales</taxon>
        <taxon>Flavobacteriaceae</taxon>
        <taxon>Flavobacterium</taxon>
    </lineage>
</organism>
<sequence length="807" mass="92816">MKDWGEVSDIYGDIHKKGLNRDLENESEAQTRFDLIDRIIREILQWEHGQISVEPHTTGEKSGYIDYLLTAGDYKIIIEAKKIGAAFPTPTKRKKLKVDGTILGTGEIKEALSQAESYAKNKNADVVVVTNGSCWCFYTMKYKDRNELHATILFPFEDLQDAEELFNVFEVHNVEQGSLLNITSELEVVLNNKIINTLDNSDYRLGRNSIADHIMKGIDNAILSEALLSDEEVLKECYVESDSRTKFDSTLKIHLTQYKPSLIEPAKKIKRDQKKDGISDLIKLSKPNVSSPVTLIIGSVGSGKSTYLKHFELIKSKEILGSQKAHWIYIDYEKMGLSGNPRNFLYKSLNEYLLQENKDNPTDYTSVILPAYKKEIEALRRGPYSLLSEEKFNDKIAEIIDKDFQNVEPYVEKVFKYIASEQLCVIVIDNVDLYEDDTLETNVFSEAISISKTLKCVVFLSLRDSTFIKHKDSSIFNAYELKKFWINPPAFRDVLSKRLTYASRTLKDESAIIELHSGSKLNVSDLGLFFKIVQKSVLNEANSKLFEYLSDRNPRKGINLIQNFLTSGHIQADKAISDYIEGESKFAFPFHEVFKGSILGSWKYYREERSESLLNVFDSKLGTKKQQLILLYLLKYLQINARIDKSEVEYSEIVKFISNFGASEDIAISLLVKLQIFNVVHTNEKHLSNPKYFITLCGGYYISNLCKMFVYVETVMYDTNILDGELFNKLCEITYLIEDTRDWSERMVLRKERINLFFEYLKILESQLSKEVELKEYLIIDEIYKNVSDEVDAAIKRLEARTSRGNV</sequence>
<accession>A0ABR9WT04</accession>
<dbReference type="EMBL" id="JADFTZ010000004">
    <property type="protein sequence ID" value="MBE9576854.1"/>
    <property type="molecule type" value="Genomic_DNA"/>
</dbReference>
<reference evidence="1 2" key="1">
    <citation type="submission" date="2020-10" db="EMBL/GenBank/DDBJ databases">
        <title>The genome sequence of Flavobacterium aquaticum 1Y8A.</title>
        <authorList>
            <person name="Liu Y."/>
        </authorList>
    </citation>
    <scope>NUCLEOTIDE SEQUENCE [LARGE SCALE GENOMIC DNA]</scope>
    <source>
        <strain evidence="1 2">1Y8A</strain>
    </source>
</reference>
<protein>
    <submittedName>
        <fullName evidence="1">Uncharacterized protein</fullName>
    </submittedName>
</protein>
<evidence type="ECO:0000313" key="1">
    <source>
        <dbReference type="EMBL" id="MBE9576854.1"/>
    </source>
</evidence>
<dbReference type="Proteomes" id="UP000656274">
    <property type="component" value="Unassembled WGS sequence"/>
</dbReference>
<proteinExistence type="predicted"/>
<dbReference type="Gene3D" id="3.40.50.300">
    <property type="entry name" value="P-loop containing nucleotide triphosphate hydrolases"/>
    <property type="match status" value="1"/>
</dbReference>
<dbReference type="InterPro" id="IPR027417">
    <property type="entry name" value="P-loop_NTPase"/>
</dbReference>
<dbReference type="RefSeq" id="WP_194096023.1">
    <property type="nucleotide sequence ID" value="NZ_JADFTZ010000004.1"/>
</dbReference>
<name>A0ABR9WT04_9FLAO</name>
<dbReference type="SUPFAM" id="SSF52540">
    <property type="entry name" value="P-loop containing nucleoside triphosphate hydrolases"/>
    <property type="match status" value="1"/>
</dbReference>
<gene>
    <name evidence="1" type="ORF">IM755_09060</name>
</gene>
<evidence type="ECO:0000313" key="2">
    <source>
        <dbReference type="Proteomes" id="UP000656274"/>
    </source>
</evidence>
<comment type="caution">
    <text evidence="1">The sequence shown here is derived from an EMBL/GenBank/DDBJ whole genome shotgun (WGS) entry which is preliminary data.</text>
</comment>